<dbReference type="InterPro" id="IPR051598">
    <property type="entry name" value="TSUP/Inactive_protease-like"/>
</dbReference>
<organism evidence="7 8">
    <name type="scientific">Hydrogenispora ethanolica</name>
    <dbReference type="NCBI Taxonomy" id="1082276"/>
    <lineage>
        <taxon>Bacteria</taxon>
        <taxon>Bacillati</taxon>
        <taxon>Bacillota</taxon>
        <taxon>Hydrogenispora</taxon>
    </lineage>
</organism>
<dbReference type="AlphaFoldDB" id="A0A4R1R8K2"/>
<evidence type="ECO:0000256" key="6">
    <source>
        <dbReference type="RuleBase" id="RU363041"/>
    </source>
</evidence>
<feature type="transmembrane region" description="Helical" evidence="6">
    <location>
        <begin position="52"/>
        <end position="72"/>
    </location>
</feature>
<protein>
    <recommendedName>
        <fullName evidence="6">Probable membrane transporter protein</fullName>
    </recommendedName>
</protein>
<dbReference type="EMBL" id="SLUN01000031">
    <property type="protein sequence ID" value="TCL61879.1"/>
    <property type="molecule type" value="Genomic_DNA"/>
</dbReference>
<evidence type="ECO:0000256" key="1">
    <source>
        <dbReference type="ARBA" id="ARBA00004141"/>
    </source>
</evidence>
<evidence type="ECO:0000313" key="8">
    <source>
        <dbReference type="Proteomes" id="UP000295008"/>
    </source>
</evidence>
<feature type="transmembrane region" description="Helical" evidence="6">
    <location>
        <begin position="210"/>
        <end position="237"/>
    </location>
</feature>
<feature type="transmembrane region" description="Helical" evidence="6">
    <location>
        <begin position="281"/>
        <end position="298"/>
    </location>
</feature>
<comment type="similarity">
    <text evidence="2 6">Belongs to the 4-toluene sulfonate uptake permease (TSUP) (TC 2.A.102) family.</text>
</comment>
<feature type="transmembrane region" description="Helical" evidence="6">
    <location>
        <begin position="124"/>
        <end position="141"/>
    </location>
</feature>
<dbReference type="Pfam" id="PF01925">
    <property type="entry name" value="TauE"/>
    <property type="match status" value="1"/>
</dbReference>
<reference evidence="7 8" key="1">
    <citation type="submission" date="2019-03" db="EMBL/GenBank/DDBJ databases">
        <title>Genomic Encyclopedia of Type Strains, Phase IV (KMG-IV): sequencing the most valuable type-strain genomes for metagenomic binning, comparative biology and taxonomic classification.</title>
        <authorList>
            <person name="Goeker M."/>
        </authorList>
    </citation>
    <scope>NUCLEOTIDE SEQUENCE [LARGE SCALE GENOMIC DNA]</scope>
    <source>
        <strain evidence="7 8">LX-B</strain>
    </source>
</reference>
<feature type="transmembrane region" description="Helical" evidence="6">
    <location>
        <begin position="249"/>
        <end position="269"/>
    </location>
</feature>
<accession>A0A4R1R8K2</accession>
<dbReference type="GO" id="GO:0005886">
    <property type="term" value="C:plasma membrane"/>
    <property type="evidence" value="ECO:0007669"/>
    <property type="project" value="UniProtKB-SubCell"/>
</dbReference>
<comment type="subcellular location">
    <subcellularLocation>
        <location evidence="6">Cell membrane</location>
        <topology evidence="6">Multi-pass membrane protein</topology>
    </subcellularLocation>
    <subcellularLocation>
        <location evidence="1">Membrane</location>
        <topology evidence="1">Multi-pass membrane protein</topology>
    </subcellularLocation>
</comment>
<evidence type="ECO:0000256" key="4">
    <source>
        <dbReference type="ARBA" id="ARBA00022989"/>
    </source>
</evidence>
<keyword evidence="6" id="KW-1003">Cell membrane</keyword>
<dbReference type="InterPro" id="IPR002781">
    <property type="entry name" value="TM_pro_TauE-like"/>
</dbReference>
<keyword evidence="3 6" id="KW-0812">Transmembrane</keyword>
<name>A0A4R1R8K2_HYDET</name>
<dbReference type="PANTHER" id="PTHR43701">
    <property type="entry name" value="MEMBRANE TRANSPORTER PROTEIN MJ0441-RELATED"/>
    <property type="match status" value="1"/>
</dbReference>
<keyword evidence="5 6" id="KW-0472">Membrane</keyword>
<comment type="caution">
    <text evidence="7">The sequence shown here is derived from an EMBL/GenBank/DDBJ whole genome shotgun (WGS) entry which is preliminary data.</text>
</comment>
<dbReference type="Proteomes" id="UP000295008">
    <property type="component" value="Unassembled WGS sequence"/>
</dbReference>
<dbReference type="PANTHER" id="PTHR43701:SF2">
    <property type="entry name" value="MEMBRANE TRANSPORTER PROTEIN YJNA-RELATED"/>
    <property type="match status" value="1"/>
</dbReference>
<feature type="transmembrane region" description="Helical" evidence="6">
    <location>
        <begin position="182"/>
        <end position="203"/>
    </location>
</feature>
<gene>
    <name evidence="7" type="ORF">EDC14_103151</name>
</gene>
<sequence length="303" mass="32287">MWHIHLSLAQMDVWWPGLLLLGGFIGILTGMFGVGGGFLLTPCLKILFGIPYPVAVGSGLAQIFLAGTYSTWKHGKNGNIDLRMGLLMTGGAVAGTDIGVSLLKQLGTGGTVILNSRTFTVADLVMSGLFLVLMTVTGLYIQHEASHSSGDEVASAIAQNLQGYRMPPQMAFPKSNIPSLSLWIPLIASFLVGILTGLLGVGGGFINFPLLVYVIGVPTYVAVGTSAFQILFASGYGALRHAWQGHVELLLVLLLLVGSLAGVRFGVYLSHLFGGRKLRKYFAWVIGLGIAVIIWDLVGEIWF</sequence>
<feature type="transmembrane region" description="Helical" evidence="6">
    <location>
        <begin position="13"/>
        <end position="40"/>
    </location>
</feature>
<keyword evidence="8" id="KW-1185">Reference proteome</keyword>
<feature type="transmembrane region" description="Helical" evidence="6">
    <location>
        <begin position="84"/>
        <end position="103"/>
    </location>
</feature>
<dbReference type="RefSeq" id="WP_132016121.1">
    <property type="nucleotide sequence ID" value="NZ_SLUN01000031.1"/>
</dbReference>
<evidence type="ECO:0000256" key="3">
    <source>
        <dbReference type="ARBA" id="ARBA00022692"/>
    </source>
</evidence>
<proteinExistence type="inferred from homology"/>
<evidence type="ECO:0000313" key="7">
    <source>
        <dbReference type="EMBL" id="TCL61879.1"/>
    </source>
</evidence>
<keyword evidence="4 6" id="KW-1133">Transmembrane helix</keyword>
<evidence type="ECO:0000256" key="2">
    <source>
        <dbReference type="ARBA" id="ARBA00009142"/>
    </source>
</evidence>
<evidence type="ECO:0000256" key="5">
    <source>
        <dbReference type="ARBA" id="ARBA00023136"/>
    </source>
</evidence>
<dbReference type="OrthoDB" id="9779078at2"/>